<dbReference type="OrthoDB" id="6407690at2759"/>
<organism evidence="2 3">
    <name type="scientific">Nephila pilipes</name>
    <name type="common">Giant wood spider</name>
    <name type="synonym">Nephila maculata</name>
    <dbReference type="NCBI Taxonomy" id="299642"/>
    <lineage>
        <taxon>Eukaryota</taxon>
        <taxon>Metazoa</taxon>
        <taxon>Ecdysozoa</taxon>
        <taxon>Arthropoda</taxon>
        <taxon>Chelicerata</taxon>
        <taxon>Arachnida</taxon>
        <taxon>Araneae</taxon>
        <taxon>Araneomorphae</taxon>
        <taxon>Entelegynae</taxon>
        <taxon>Araneoidea</taxon>
        <taxon>Nephilidae</taxon>
        <taxon>Nephila</taxon>
    </lineage>
</organism>
<accession>A0A8X6QG17</accession>
<evidence type="ECO:0000313" key="3">
    <source>
        <dbReference type="Proteomes" id="UP000887013"/>
    </source>
</evidence>
<gene>
    <name evidence="1" type="ORF">NPIL_240841</name>
    <name evidence="2" type="ORF">NPIL_454801</name>
</gene>
<dbReference type="Proteomes" id="UP000887013">
    <property type="component" value="Unassembled WGS sequence"/>
</dbReference>
<reference evidence="2" key="1">
    <citation type="submission" date="2020-08" db="EMBL/GenBank/DDBJ databases">
        <title>Multicomponent nature underlies the extraordinary mechanical properties of spider dragline silk.</title>
        <authorList>
            <person name="Kono N."/>
            <person name="Nakamura H."/>
            <person name="Mori M."/>
            <person name="Yoshida Y."/>
            <person name="Ohtoshi R."/>
            <person name="Malay A.D."/>
            <person name="Moran D.A.P."/>
            <person name="Tomita M."/>
            <person name="Numata K."/>
            <person name="Arakawa K."/>
        </authorList>
    </citation>
    <scope>NUCLEOTIDE SEQUENCE</scope>
</reference>
<comment type="caution">
    <text evidence="2">The sequence shown here is derived from an EMBL/GenBank/DDBJ whole genome shotgun (WGS) entry which is preliminary data.</text>
</comment>
<proteinExistence type="predicted"/>
<keyword evidence="3" id="KW-1185">Reference proteome</keyword>
<dbReference type="EMBL" id="BMAW01128369">
    <property type="protein sequence ID" value="GFU25198.1"/>
    <property type="molecule type" value="Genomic_DNA"/>
</dbReference>
<evidence type="ECO:0000313" key="1">
    <source>
        <dbReference type="EMBL" id="GFT35685.1"/>
    </source>
</evidence>
<dbReference type="AlphaFoldDB" id="A0A8X6QG17"/>
<dbReference type="EMBL" id="BMAW01108801">
    <property type="protein sequence ID" value="GFT35685.1"/>
    <property type="molecule type" value="Genomic_DNA"/>
</dbReference>
<evidence type="ECO:0000313" key="2">
    <source>
        <dbReference type="EMBL" id="GFU25198.1"/>
    </source>
</evidence>
<protein>
    <submittedName>
        <fullName evidence="2">Uncharacterized protein</fullName>
    </submittedName>
</protein>
<name>A0A8X6QG17_NEPPI</name>
<sequence>MLFCLKLWVEIYKLCFVNEDSLIISENYFNVRDIFSWLSTGVIDTIKTVRVFIRNEILNTQHRFLFACEYYFEEDAKRLWMKMSKRDRLQIRLKFRNDEDKRHWLRALENRTALDWEQITHNAKVYEFFMANRKGIHYFLIRLRD</sequence>